<dbReference type="GO" id="GO:0016020">
    <property type="term" value="C:membrane"/>
    <property type="evidence" value="ECO:0007669"/>
    <property type="project" value="UniProtKB-SubCell"/>
</dbReference>
<proteinExistence type="predicted"/>
<evidence type="ECO:0000313" key="8">
    <source>
        <dbReference type="EMBL" id="MBJ3775664.1"/>
    </source>
</evidence>
<feature type="transmembrane region" description="Helical" evidence="7">
    <location>
        <begin position="112"/>
        <end position="134"/>
    </location>
</feature>
<accession>A0A934MKQ2</accession>
<dbReference type="InterPro" id="IPR004776">
    <property type="entry name" value="Mem_transp_PIN-like"/>
</dbReference>
<feature type="transmembrane region" description="Helical" evidence="7">
    <location>
        <begin position="177"/>
        <end position="197"/>
    </location>
</feature>
<dbReference type="PANTHER" id="PTHR36838:SF1">
    <property type="entry name" value="SLR1864 PROTEIN"/>
    <property type="match status" value="1"/>
</dbReference>
<evidence type="ECO:0000256" key="6">
    <source>
        <dbReference type="ARBA" id="ARBA00023136"/>
    </source>
</evidence>
<dbReference type="Pfam" id="PF03547">
    <property type="entry name" value="Mem_trans"/>
    <property type="match status" value="1"/>
</dbReference>
<name>A0A934MKQ2_9HYPH</name>
<dbReference type="PANTHER" id="PTHR36838">
    <property type="entry name" value="AUXIN EFFLUX CARRIER FAMILY PROTEIN"/>
    <property type="match status" value="1"/>
</dbReference>
<dbReference type="EMBL" id="JAEKJA010000006">
    <property type="protein sequence ID" value="MBJ3775664.1"/>
    <property type="molecule type" value="Genomic_DNA"/>
</dbReference>
<evidence type="ECO:0000256" key="1">
    <source>
        <dbReference type="ARBA" id="ARBA00004141"/>
    </source>
</evidence>
<keyword evidence="9" id="KW-1185">Reference proteome</keyword>
<keyword evidence="4 7" id="KW-0812">Transmembrane</keyword>
<evidence type="ECO:0000256" key="2">
    <source>
        <dbReference type="ARBA" id="ARBA00022448"/>
    </source>
</evidence>
<dbReference type="AlphaFoldDB" id="A0A934MKQ2"/>
<reference evidence="8" key="1">
    <citation type="submission" date="2020-12" db="EMBL/GenBank/DDBJ databases">
        <title>Bacterial taxonomy.</title>
        <authorList>
            <person name="Pan X."/>
        </authorList>
    </citation>
    <scope>NUCLEOTIDE SEQUENCE</scope>
    <source>
        <strain evidence="8">B2012</strain>
    </source>
</reference>
<evidence type="ECO:0000256" key="4">
    <source>
        <dbReference type="ARBA" id="ARBA00022692"/>
    </source>
</evidence>
<gene>
    <name evidence="8" type="ORF">JCR33_08210</name>
</gene>
<evidence type="ECO:0000256" key="5">
    <source>
        <dbReference type="ARBA" id="ARBA00022989"/>
    </source>
</evidence>
<feature type="transmembrane region" description="Helical" evidence="7">
    <location>
        <begin position="146"/>
        <end position="165"/>
    </location>
</feature>
<keyword evidence="2" id="KW-0813">Transport</keyword>
<dbReference type="GO" id="GO:0055085">
    <property type="term" value="P:transmembrane transport"/>
    <property type="evidence" value="ECO:0007669"/>
    <property type="project" value="InterPro"/>
</dbReference>
<dbReference type="Proteomes" id="UP000609531">
    <property type="component" value="Unassembled WGS sequence"/>
</dbReference>
<feature type="transmembrane region" description="Helical" evidence="7">
    <location>
        <begin position="83"/>
        <end position="106"/>
    </location>
</feature>
<sequence length="294" mass="30322">MFLAIGVVLNATGRMPENASKVLGAWVINVALPATALHSVHGITFDPGWAFAALTPWIGVALAIVVFAVVGRAAGWSRQRVGGLVLVAGFGNTSFVGLPMIAAFAGTQWLPLGLVIDLFGSYLALSTVGLVVATVCSRRTISAGAILRRIGTFPPFIAIVLALATNHLGRPALIDDGLAALSATMTPVALAAVGCALRFDRLAGMALPITAALVFRLLVAPAALLGLYFALVGAGSAAVRDVTILEMAMPPMLGATIIALEYDLDSDLVALVIGLGIPLSLLTTALWWHLLSLV</sequence>
<keyword evidence="6 7" id="KW-0472">Membrane</keyword>
<organism evidence="8 9">
    <name type="scientific">Acuticoccus mangrovi</name>
    <dbReference type="NCBI Taxonomy" id="2796142"/>
    <lineage>
        <taxon>Bacteria</taxon>
        <taxon>Pseudomonadati</taxon>
        <taxon>Pseudomonadota</taxon>
        <taxon>Alphaproteobacteria</taxon>
        <taxon>Hyphomicrobiales</taxon>
        <taxon>Amorphaceae</taxon>
        <taxon>Acuticoccus</taxon>
    </lineage>
</organism>
<keyword evidence="3" id="KW-1003">Cell membrane</keyword>
<keyword evidence="5 7" id="KW-1133">Transmembrane helix</keyword>
<protein>
    <submittedName>
        <fullName evidence="8">AEC family transporter</fullName>
    </submittedName>
</protein>
<evidence type="ECO:0000313" key="9">
    <source>
        <dbReference type="Proteomes" id="UP000609531"/>
    </source>
</evidence>
<feature type="transmembrane region" description="Helical" evidence="7">
    <location>
        <begin position="209"/>
        <end position="231"/>
    </location>
</feature>
<comment type="caution">
    <text evidence="8">The sequence shown here is derived from an EMBL/GenBank/DDBJ whole genome shotgun (WGS) entry which is preliminary data.</text>
</comment>
<feature type="transmembrane region" description="Helical" evidence="7">
    <location>
        <begin position="48"/>
        <end position="71"/>
    </location>
</feature>
<evidence type="ECO:0000256" key="3">
    <source>
        <dbReference type="ARBA" id="ARBA00022475"/>
    </source>
</evidence>
<evidence type="ECO:0000256" key="7">
    <source>
        <dbReference type="SAM" id="Phobius"/>
    </source>
</evidence>
<comment type="subcellular location">
    <subcellularLocation>
        <location evidence="1">Membrane</location>
        <topology evidence="1">Multi-pass membrane protein</topology>
    </subcellularLocation>
</comment>
<feature type="transmembrane region" description="Helical" evidence="7">
    <location>
        <begin position="269"/>
        <end position="290"/>
    </location>
</feature>